<reference evidence="6 7" key="1">
    <citation type="submission" date="2024-08" db="EMBL/GenBank/DDBJ databases">
        <authorList>
            <person name="Cucini C."/>
            <person name="Frati F."/>
        </authorList>
    </citation>
    <scope>NUCLEOTIDE SEQUENCE [LARGE SCALE GENOMIC DNA]</scope>
</reference>
<evidence type="ECO:0000256" key="1">
    <source>
        <dbReference type="ARBA" id="ARBA00022723"/>
    </source>
</evidence>
<dbReference type="Proteomes" id="UP001642540">
    <property type="component" value="Unassembled WGS sequence"/>
</dbReference>
<evidence type="ECO:0008006" key="8">
    <source>
        <dbReference type="Google" id="ProtNLM"/>
    </source>
</evidence>
<feature type="domain" description="CHORD" evidence="5">
    <location>
        <begin position="149"/>
        <end position="208"/>
    </location>
</feature>
<dbReference type="Gene3D" id="4.10.1130.20">
    <property type="match status" value="2"/>
</dbReference>
<evidence type="ECO:0000256" key="2">
    <source>
        <dbReference type="ARBA" id="ARBA00022737"/>
    </source>
</evidence>
<evidence type="ECO:0000313" key="7">
    <source>
        <dbReference type="Proteomes" id="UP001642540"/>
    </source>
</evidence>
<keyword evidence="1" id="KW-0479">Metal-binding</keyword>
<dbReference type="SUPFAM" id="SSF49764">
    <property type="entry name" value="HSP20-like chaperones"/>
    <property type="match status" value="1"/>
</dbReference>
<dbReference type="Pfam" id="PF04968">
    <property type="entry name" value="CHORD"/>
    <property type="match status" value="2"/>
</dbReference>
<name>A0ABP1S551_9HEXA</name>
<dbReference type="PANTHER" id="PTHR46983">
    <property type="entry name" value="CYSTEINE AND HISTIDINE-RICH DOMAIN-CONTAINING PROTEIN 1"/>
    <property type="match status" value="1"/>
</dbReference>
<dbReference type="InterPro" id="IPR008978">
    <property type="entry name" value="HSP20-like_chaperone"/>
</dbReference>
<dbReference type="Gene3D" id="2.60.40.790">
    <property type="match status" value="1"/>
</dbReference>
<dbReference type="PROSITE" id="PS51401">
    <property type="entry name" value="CHORD"/>
    <property type="match status" value="2"/>
</dbReference>
<evidence type="ECO:0000313" key="6">
    <source>
        <dbReference type="EMBL" id="CAL8143821.1"/>
    </source>
</evidence>
<dbReference type="InterPro" id="IPR007051">
    <property type="entry name" value="CHORD_dom"/>
</dbReference>
<dbReference type="PANTHER" id="PTHR46983:SF3">
    <property type="entry name" value="CHPADIPLOID STATE MAINTENANCE PROTEIN CHPA"/>
    <property type="match status" value="1"/>
</dbReference>
<dbReference type="PROSITE" id="PS51203">
    <property type="entry name" value="CS"/>
    <property type="match status" value="1"/>
</dbReference>
<feature type="domain" description="CS" evidence="4">
    <location>
        <begin position="225"/>
        <end position="315"/>
    </location>
</feature>
<evidence type="ECO:0000259" key="4">
    <source>
        <dbReference type="PROSITE" id="PS51203"/>
    </source>
</evidence>
<protein>
    <recommendedName>
        <fullName evidence="8">Cysteine and histidine-rich domain-containing protein</fullName>
    </recommendedName>
</protein>
<evidence type="ECO:0000259" key="5">
    <source>
        <dbReference type="PROSITE" id="PS51401"/>
    </source>
</evidence>
<keyword evidence="7" id="KW-1185">Reference proteome</keyword>
<keyword evidence="2" id="KW-0677">Repeat</keyword>
<sequence>MAEEEPLLLCYNKGCGQSYKASENTETSCRFHPGDHFFHDAYKGWTCCNRKTVDFTEFLNMKGCAYSLHSNVKPPEVEKSTELIDDILDATPAQPAYKPMERPPLDSPMIVMTKELSDSLKKQTFTIAPSINGNAEEIKVEIVPGVTQCVNKGCKVIYQGPETDLEVCNHHPGVPIFHEGLKFWSCCQKRTTEFEVFMNQKGCTTGTHLWIKPKENTHDQGGAKVVKCRYDWHQTGSHVLFYVFAKKFDPNRSDVRVNGVKLAVEVYFPEEDGYYREEWILAGIVTPEDCSVQMTPMKLEIKLKKAEPVNWKQLALPKEQQISKTEEIKNEYSVGVDPLDLSDL</sequence>
<dbReference type="Pfam" id="PF04969">
    <property type="entry name" value="CS"/>
    <property type="match status" value="1"/>
</dbReference>
<proteinExistence type="predicted"/>
<accession>A0ABP1S551</accession>
<comment type="caution">
    <text evidence="6">The sequence shown here is derived from an EMBL/GenBank/DDBJ whole genome shotgun (WGS) entry which is preliminary data.</text>
</comment>
<dbReference type="InterPro" id="IPR039790">
    <property type="entry name" value="CHRD1"/>
</dbReference>
<dbReference type="InterPro" id="IPR007052">
    <property type="entry name" value="CS_dom"/>
</dbReference>
<organism evidence="6 7">
    <name type="scientific">Orchesella dallaii</name>
    <dbReference type="NCBI Taxonomy" id="48710"/>
    <lineage>
        <taxon>Eukaryota</taxon>
        <taxon>Metazoa</taxon>
        <taxon>Ecdysozoa</taxon>
        <taxon>Arthropoda</taxon>
        <taxon>Hexapoda</taxon>
        <taxon>Collembola</taxon>
        <taxon>Entomobryomorpha</taxon>
        <taxon>Entomobryoidea</taxon>
        <taxon>Orchesellidae</taxon>
        <taxon>Orchesellinae</taxon>
        <taxon>Orchesella</taxon>
    </lineage>
</organism>
<feature type="domain" description="CHORD" evidence="5">
    <location>
        <begin position="10"/>
        <end position="69"/>
    </location>
</feature>
<dbReference type="EMBL" id="CAXLJM020000160">
    <property type="protein sequence ID" value="CAL8143821.1"/>
    <property type="molecule type" value="Genomic_DNA"/>
</dbReference>
<keyword evidence="3" id="KW-0862">Zinc</keyword>
<evidence type="ECO:0000256" key="3">
    <source>
        <dbReference type="ARBA" id="ARBA00022833"/>
    </source>
</evidence>
<gene>
    <name evidence="6" type="ORF">ODALV1_LOCUS29929</name>
</gene>